<evidence type="ECO:0000313" key="1">
    <source>
        <dbReference type="EMBL" id="PTW43842.1"/>
    </source>
</evidence>
<dbReference type="AlphaFoldDB" id="A0A2T5TX52"/>
<protein>
    <submittedName>
        <fullName evidence="1">Uncharacterized protein</fullName>
    </submittedName>
</protein>
<reference evidence="1 2" key="1">
    <citation type="submission" date="2018-04" db="EMBL/GenBank/DDBJ databases">
        <title>Genomic Encyclopedia of Type Strains, Phase III (KMG-III): the genomes of soil and plant-associated and newly described type strains.</title>
        <authorList>
            <person name="Whitman W."/>
        </authorList>
    </citation>
    <scope>NUCLEOTIDE SEQUENCE [LARGE SCALE GENOMIC DNA]</scope>
    <source>
        <strain evidence="1 2">MA-olki</strain>
    </source>
</reference>
<sequence>MMIVCLYFEDTQVAKYDVEAVPPVGALIEFRMRKARGKFQEGWLVRGKVSSDNPPEYDFETLAPKLLVNVTVCDVQACLE</sequence>
<evidence type="ECO:0000313" key="2">
    <source>
        <dbReference type="Proteomes" id="UP000244013"/>
    </source>
</evidence>
<comment type="caution">
    <text evidence="1">The sequence shown here is derived from an EMBL/GenBank/DDBJ whole genome shotgun (WGS) entry which is preliminary data.</text>
</comment>
<name>A0A2T5TX52_9SPHN</name>
<proteinExistence type="predicted"/>
<gene>
    <name evidence="1" type="ORF">C8J25_11438</name>
</gene>
<dbReference type="EMBL" id="QAYE01000014">
    <property type="protein sequence ID" value="PTW43842.1"/>
    <property type="molecule type" value="Genomic_DNA"/>
</dbReference>
<dbReference type="Proteomes" id="UP000244013">
    <property type="component" value="Unassembled WGS sequence"/>
</dbReference>
<organism evidence="1 2">
    <name type="scientific">Sphingomonas faeni</name>
    <dbReference type="NCBI Taxonomy" id="185950"/>
    <lineage>
        <taxon>Bacteria</taxon>
        <taxon>Pseudomonadati</taxon>
        <taxon>Pseudomonadota</taxon>
        <taxon>Alphaproteobacteria</taxon>
        <taxon>Sphingomonadales</taxon>
        <taxon>Sphingomonadaceae</taxon>
        <taxon>Sphingomonas</taxon>
    </lineage>
</organism>
<accession>A0A2T5TX52</accession>